<keyword evidence="1" id="KW-0732">Signal</keyword>
<comment type="caution">
    <text evidence="2">The sequence shown here is derived from an EMBL/GenBank/DDBJ whole genome shotgun (WGS) entry which is preliminary data.</text>
</comment>
<sequence>MHTTIKKVSKGLMAAAFGLLLVVGGSAFKADSNKRVQYTFRYNNADHSLGAVQTLSNWVYDPSAPSCDEEPQEACTIKVDQAYVNTGGTPTLKSTLNLQASAYTTTSAFVIGSDDESMAIENRTAQ</sequence>
<evidence type="ECO:0000256" key="1">
    <source>
        <dbReference type="SAM" id="SignalP"/>
    </source>
</evidence>
<dbReference type="EMBL" id="BAABBY010000001">
    <property type="protein sequence ID" value="GAA4196168.1"/>
    <property type="molecule type" value="Genomic_DNA"/>
</dbReference>
<reference evidence="3" key="1">
    <citation type="journal article" date="2019" name="Int. J. Syst. Evol. Microbiol.">
        <title>The Global Catalogue of Microorganisms (GCM) 10K type strain sequencing project: providing services to taxonomists for standard genome sequencing and annotation.</title>
        <authorList>
            <consortium name="The Broad Institute Genomics Platform"/>
            <consortium name="The Broad Institute Genome Sequencing Center for Infectious Disease"/>
            <person name="Wu L."/>
            <person name="Ma J."/>
        </authorList>
    </citation>
    <scope>NUCLEOTIDE SEQUENCE [LARGE SCALE GENOMIC DNA]</scope>
    <source>
        <strain evidence="3">JCM 17626</strain>
    </source>
</reference>
<proteinExistence type="predicted"/>
<dbReference type="Proteomes" id="UP001501772">
    <property type="component" value="Unassembled WGS sequence"/>
</dbReference>
<protein>
    <submittedName>
        <fullName evidence="2">Uncharacterized protein</fullName>
    </submittedName>
</protein>
<keyword evidence="3" id="KW-1185">Reference proteome</keyword>
<feature type="signal peptide" evidence="1">
    <location>
        <begin position="1"/>
        <end position="29"/>
    </location>
</feature>
<gene>
    <name evidence="2" type="ORF">GCM10022289_01460</name>
</gene>
<evidence type="ECO:0000313" key="3">
    <source>
        <dbReference type="Proteomes" id="UP001501772"/>
    </source>
</evidence>
<name>A0ABP8B224_9SPHI</name>
<accession>A0ABP8B224</accession>
<evidence type="ECO:0000313" key="2">
    <source>
        <dbReference type="EMBL" id="GAA4196168.1"/>
    </source>
</evidence>
<feature type="chain" id="PRO_5046187038" evidence="1">
    <location>
        <begin position="30"/>
        <end position="126"/>
    </location>
</feature>
<dbReference type="RefSeq" id="WP_344848394.1">
    <property type="nucleotide sequence ID" value="NZ_BAABBY010000001.1"/>
</dbReference>
<organism evidence="2 3">
    <name type="scientific">Pedobacter jeongneungensis</name>
    <dbReference type="NCBI Taxonomy" id="947309"/>
    <lineage>
        <taxon>Bacteria</taxon>
        <taxon>Pseudomonadati</taxon>
        <taxon>Bacteroidota</taxon>
        <taxon>Sphingobacteriia</taxon>
        <taxon>Sphingobacteriales</taxon>
        <taxon>Sphingobacteriaceae</taxon>
        <taxon>Pedobacter</taxon>
    </lineage>
</organism>